<dbReference type="InterPro" id="IPR000531">
    <property type="entry name" value="Beta-barrel_TonB"/>
</dbReference>
<dbReference type="InterPro" id="IPR037066">
    <property type="entry name" value="Plug_dom_sf"/>
</dbReference>
<protein>
    <submittedName>
        <fullName evidence="13">TonB-dependent receptor</fullName>
    </submittedName>
</protein>
<reference evidence="13 14" key="1">
    <citation type="submission" date="2021-01" db="EMBL/GenBank/DDBJ databases">
        <title>Chryseolinea sp. Jin1 Genome sequencing and assembly.</title>
        <authorList>
            <person name="Kim I."/>
        </authorList>
    </citation>
    <scope>NUCLEOTIDE SEQUENCE [LARGE SCALE GENOMIC DNA]</scope>
    <source>
        <strain evidence="13 14">Jin1</strain>
    </source>
</reference>
<feature type="signal peptide" evidence="10">
    <location>
        <begin position="1"/>
        <end position="26"/>
    </location>
</feature>
<keyword evidence="14" id="KW-1185">Reference proteome</keyword>
<dbReference type="NCBIfam" id="TIGR04057">
    <property type="entry name" value="SusC_RagA_signa"/>
    <property type="match status" value="1"/>
</dbReference>
<dbReference type="InterPro" id="IPR012910">
    <property type="entry name" value="Plug_dom"/>
</dbReference>
<accession>A0ABS1KZB1</accession>
<keyword evidence="6 8" id="KW-0472">Membrane</keyword>
<dbReference type="RefSeq" id="WP_202014163.1">
    <property type="nucleotide sequence ID" value="NZ_JAERRB010000011.1"/>
</dbReference>
<feature type="domain" description="TonB-dependent receptor-like beta-barrel" evidence="11">
    <location>
        <begin position="413"/>
        <end position="981"/>
    </location>
</feature>
<evidence type="ECO:0000256" key="6">
    <source>
        <dbReference type="ARBA" id="ARBA00023136"/>
    </source>
</evidence>
<proteinExistence type="inferred from homology"/>
<name>A0ABS1KZB1_9BACT</name>
<keyword evidence="10" id="KW-0732">Signal</keyword>
<dbReference type="InterPro" id="IPR023996">
    <property type="entry name" value="TonB-dep_OMP_SusC/RagA"/>
</dbReference>
<keyword evidence="7 8" id="KW-0998">Cell outer membrane</keyword>
<dbReference type="InterPro" id="IPR008969">
    <property type="entry name" value="CarboxyPept-like_regulatory"/>
</dbReference>
<dbReference type="PROSITE" id="PS52016">
    <property type="entry name" value="TONB_DEPENDENT_REC_3"/>
    <property type="match status" value="1"/>
</dbReference>
<dbReference type="InterPro" id="IPR023997">
    <property type="entry name" value="TonB-dep_OMP_SusC/RagA_CS"/>
</dbReference>
<dbReference type="Gene3D" id="2.40.170.20">
    <property type="entry name" value="TonB-dependent receptor, beta-barrel domain"/>
    <property type="match status" value="1"/>
</dbReference>
<dbReference type="Proteomes" id="UP000613030">
    <property type="component" value="Unassembled WGS sequence"/>
</dbReference>
<keyword evidence="2 8" id="KW-0813">Transport</keyword>
<evidence type="ECO:0000259" key="12">
    <source>
        <dbReference type="Pfam" id="PF07715"/>
    </source>
</evidence>
<dbReference type="Pfam" id="PF07715">
    <property type="entry name" value="Plug"/>
    <property type="match status" value="1"/>
</dbReference>
<feature type="domain" description="TonB-dependent receptor plug" evidence="12">
    <location>
        <begin position="130"/>
        <end position="237"/>
    </location>
</feature>
<dbReference type="SUPFAM" id="SSF49464">
    <property type="entry name" value="Carboxypeptidase regulatory domain-like"/>
    <property type="match status" value="1"/>
</dbReference>
<evidence type="ECO:0000256" key="2">
    <source>
        <dbReference type="ARBA" id="ARBA00022448"/>
    </source>
</evidence>
<keyword evidence="3 8" id="KW-1134">Transmembrane beta strand</keyword>
<keyword evidence="13" id="KW-0675">Receptor</keyword>
<dbReference type="Pfam" id="PF00593">
    <property type="entry name" value="TonB_dep_Rec_b-barrel"/>
    <property type="match status" value="1"/>
</dbReference>
<evidence type="ECO:0000256" key="7">
    <source>
        <dbReference type="ARBA" id="ARBA00023237"/>
    </source>
</evidence>
<evidence type="ECO:0000256" key="1">
    <source>
        <dbReference type="ARBA" id="ARBA00004571"/>
    </source>
</evidence>
<dbReference type="Gene3D" id="2.170.130.10">
    <property type="entry name" value="TonB-dependent receptor, plug domain"/>
    <property type="match status" value="1"/>
</dbReference>
<dbReference type="InterPro" id="IPR036942">
    <property type="entry name" value="Beta-barrel_TonB_sf"/>
</dbReference>
<keyword evidence="4 8" id="KW-0812">Transmembrane</keyword>
<dbReference type="SUPFAM" id="SSF56935">
    <property type="entry name" value="Porins"/>
    <property type="match status" value="1"/>
</dbReference>
<evidence type="ECO:0000259" key="11">
    <source>
        <dbReference type="Pfam" id="PF00593"/>
    </source>
</evidence>
<organism evidence="13 14">
    <name type="scientific">Chryseolinea lacunae</name>
    <dbReference type="NCBI Taxonomy" id="2801331"/>
    <lineage>
        <taxon>Bacteria</taxon>
        <taxon>Pseudomonadati</taxon>
        <taxon>Bacteroidota</taxon>
        <taxon>Cytophagia</taxon>
        <taxon>Cytophagales</taxon>
        <taxon>Fulvivirgaceae</taxon>
        <taxon>Chryseolinea</taxon>
    </lineage>
</organism>
<evidence type="ECO:0000256" key="10">
    <source>
        <dbReference type="SAM" id="SignalP"/>
    </source>
</evidence>
<evidence type="ECO:0000256" key="4">
    <source>
        <dbReference type="ARBA" id="ARBA00022692"/>
    </source>
</evidence>
<evidence type="ECO:0000256" key="3">
    <source>
        <dbReference type="ARBA" id="ARBA00022452"/>
    </source>
</evidence>
<comment type="caution">
    <text evidence="13">The sequence shown here is derived from an EMBL/GenBank/DDBJ whole genome shotgun (WGS) entry which is preliminary data.</text>
</comment>
<comment type="subcellular location">
    <subcellularLocation>
        <location evidence="1 8">Cell outer membrane</location>
        <topology evidence="1 8">Multi-pass membrane protein</topology>
    </subcellularLocation>
</comment>
<evidence type="ECO:0000313" key="14">
    <source>
        <dbReference type="Proteomes" id="UP000613030"/>
    </source>
</evidence>
<dbReference type="EMBL" id="JAERRB010000011">
    <property type="protein sequence ID" value="MBL0744508.1"/>
    <property type="molecule type" value="Genomic_DNA"/>
</dbReference>
<evidence type="ECO:0000313" key="13">
    <source>
        <dbReference type="EMBL" id="MBL0744508.1"/>
    </source>
</evidence>
<keyword evidence="5 9" id="KW-0798">TonB box</keyword>
<dbReference type="NCBIfam" id="TIGR04056">
    <property type="entry name" value="OMP_RagA_SusC"/>
    <property type="match status" value="1"/>
</dbReference>
<dbReference type="InterPro" id="IPR039426">
    <property type="entry name" value="TonB-dep_rcpt-like"/>
</dbReference>
<dbReference type="Pfam" id="PF13715">
    <property type="entry name" value="CarbopepD_reg_2"/>
    <property type="match status" value="1"/>
</dbReference>
<evidence type="ECO:0000256" key="8">
    <source>
        <dbReference type="PROSITE-ProRule" id="PRU01360"/>
    </source>
</evidence>
<evidence type="ECO:0000256" key="5">
    <source>
        <dbReference type="ARBA" id="ARBA00023077"/>
    </source>
</evidence>
<feature type="chain" id="PRO_5046935886" evidence="10">
    <location>
        <begin position="27"/>
        <end position="1031"/>
    </location>
</feature>
<evidence type="ECO:0000256" key="9">
    <source>
        <dbReference type="RuleBase" id="RU003357"/>
    </source>
</evidence>
<sequence length="1031" mass="112982">MKFLLRYGTLSLIGVMLCMSPVGVYANASGAMAMLQATTVTGTVSDDSGVGMPGVNVIVKGTSNGTTTDADGKYSIAVAGDASATLVFTFIGYLAQEQPLNGRSTVNVTLAADIQQLTEVVVVGYGTQRKKDITGSVASVSTKEVTELPVTNAQQALQGRIAGVDVVSTGTTPGSGVSVRIRGRRSFNAGNDPLYVLDGIPLAGGIGDINPQDIQSMDVLKDASATAIYGSRGANGVVLITTKRGSTDGKTKVTYDGYYGVSSSLGNIDMMDGAQFAEYKRESRRATGTYDDNDKVAADKKLFEPTELEGIQSGRTTDYQDLIIRNGHQQNHQIGILGGNENTQFAVSANYFNDVGIVPNQDFTRATFRINLDHKFGKRFKIGTSTLTSYNKQNGDGFNPIPEALLNNPLGNPYNADGSLNFLPTTDGLRSNPLNEIVPGAIVREDKRMRVFTSFYAEAKIIEGLTYRINFGPDFQNRRKGEFTGSLTNARRKGDPTARGDNWSTVAYTLENVVNYAKTIGSSNFNVTGLYSLQRQTDEYYTTQVRGVPAEYMQFENLGAAPIIEGVGSIYVDWAIQSYMGRVNYSFKDKYLLTITGRADGSSRFADGRKYGFFPSAAVGWNIIEEDFMKGIPVFTNLKLRASYGKTGNTGIDPYRTLGDLERTRYAFGNSGAYGYRPRNLKNPDLKWETTVSANIGLDFGLFNGRVQGSLDFYVQNTSDLLMEQQLPANSGTSNLFLSNVGKTRNKGIELSIGTVNIDNGNFKWTTDFNIYANREAIVNLYGGTKDDIGNGWFIGQPMTVFFDYQKVGIWQTAELDQATQYQRKPGEIKVADLAGRDANGNLVAGADGKINADDRTILGSDVPDWTGGMTNRFSYKGFDFSFFIYTRQGGMIRSLFHSNYNNLFGRYNNLDVNYWTPNNPSNDYPRPNQNQEFPVYGSSLTYFDGSFVKIRNITFGYTLPKGISERLHLESVRIYASAQNPFIFASYRSKYKGIDPEFARTPSAGRERTAELDASTPASKLILFGINLKL</sequence>
<comment type="similarity">
    <text evidence="8 9">Belongs to the TonB-dependent receptor family.</text>
</comment>
<gene>
    <name evidence="13" type="ORF">JI741_24960</name>
</gene>
<dbReference type="Gene3D" id="2.60.40.1120">
    <property type="entry name" value="Carboxypeptidase-like, regulatory domain"/>
    <property type="match status" value="1"/>
</dbReference>